<keyword evidence="6 8" id="KW-0408">Iron</keyword>
<gene>
    <name evidence="9" type="ORF">PT015_18725</name>
</gene>
<keyword evidence="3 8" id="KW-0349">Heme</keyword>
<dbReference type="Gene3D" id="1.10.630.10">
    <property type="entry name" value="Cytochrome P450"/>
    <property type="match status" value="1"/>
</dbReference>
<evidence type="ECO:0000256" key="7">
    <source>
        <dbReference type="ARBA" id="ARBA00023033"/>
    </source>
</evidence>
<dbReference type="InterPro" id="IPR001128">
    <property type="entry name" value="Cyt_P450"/>
</dbReference>
<dbReference type="Pfam" id="PF00067">
    <property type="entry name" value="p450"/>
    <property type="match status" value="1"/>
</dbReference>
<evidence type="ECO:0000256" key="6">
    <source>
        <dbReference type="ARBA" id="ARBA00023004"/>
    </source>
</evidence>
<evidence type="ECO:0000313" key="9">
    <source>
        <dbReference type="EMBL" id="WIM86893.1"/>
    </source>
</evidence>
<dbReference type="SUPFAM" id="SSF48264">
    <property type="entry name" value="Cytochrome P450"/>
    <property type="match status" value="1"/>
</dbReference>
<keyword evidence="4 8" id="KW-0479">Metal-binding</keyword>
<dbReference type="Proteomes" id="UP001236585">
    <property type="component" value="Chromosome"/>
</dbReference>
<dbReference type="InterPro" id="IPR036396">
    <property type="entry name" value="Cyt_P450_sf"/>
</dbReference>
<dbReference type="InterPro" id="IPR002397">
    <property type="entry name" value="Cyt_P450_B"/>
</dbReference>
<proteinExistence type="inferred from homology"/>
<name>A0ABY8VTF2_9MYCO</name>
<dbReference type="PANTHER" id="PTHR46696">
    <property type="entry name" value="P450, PUTATIVE (EUROFUNG)-RELATED"/>
    <property type="match status" value="1"/>
</dbReference>
<evidence type="ECO:0000256" key="5">
    <source>
        <dbReference type="ARBA" id="ARBA00023002"/>
    </source>
</evidence>
<keyword evidence="5 8" id="KW-0560">Oxidoreductase</keyword>
<evidence type="ECO:0000256" key="1">
    <source>
        <dbReference type="ARBA" id="ARBA00001971"/>
    </source>
</evidence>
<reference evidence="9 10" key="1">
    <citation type="journal article" date="2023" name="Microbiol. Resour. Announc.">
        <title>Complete Genome Sequence of Mycobacterium wuenschmanii, a novel Nontuberculous Mycobacterium Isolated from a captive population of Amazon Milk Frogs.</title>
        <authorList>
            <person name="Hicks J."/>
            <person name="Zeineldin M."/>
            <person name="Ward H."/>
            <person name="Wuenschmann A."/>
            <person name="Camp P."/>
            <person name="Farrell D."/>
            <person name="Lehman K."/>
            <person name="Thacker T."/>
            <person name="Cuthbert E."/>
        </authorList>
    </citation>
    <scope>NUCLEOTIDE SEQUENCE [LARGE SCALE GENOMIC DNA]</scope>
    <source>
        <strain evidence="9 10">Wuenschmanii</strain>
    </source>
</reference>
<dbReference type="PRINTS" id="PR00359">
    <property type="entry name" value="BP450"/>
</dbReference>
<dbReference type="PRINTS" id="PR00385">
    <property type="entry name" value="P450"/>
</dbReference>
<dbReference type="InterPro" id="IPR017972">
    <property type="entry name" value="Cyt_P450_CS"/>
</dbReference>
<sequence length="409" mass="46061">MLYGRTASDEEGVLSDDVYYDPWDIDIDRDPYPTYRRLRDEAPVYYNERHDFWGVSRYVDVDAALKDTARLSSAKGDILEVVMTDPVMPPGIFINEDPPLHTIHRAIVSRAFTPKKMRAIEDKIRAFCVACLDPLVGGEHFDFVVDLGAELPMRTIGMLAGIPDAEQPAVRAHANQVLRNEPGKPMAIKKDHYFTGEMFGEYVEWREKNPSDDLITELLNVEFDDETGTHRKLTKQELIVFLAVVAGAGVETTGRLFGWMGKVLAEHPDQRKELAADPTLIPGAIEELLRYEPPGPHVARYVATDDVTFHDQVIPAGSALLMMLASANRDERHFTDPDCFDIRRKPGGHLTFGRGAHFCVGAPLARLEGRVALEEVLKRFPEWHIDLDNARRSRTSTVRGWDTMPAQLS</sequence>
<dbReference type="EMBL" id="CP126981">
    <property type="protein sequence ID" value="WIM86893.1"/>
    <property type="molecule type" value="Genomic_DNA"/>
</dbReference>
<evidence type="ECO:0000256" key="2">
    <source>
        <dbReference type="ARBA" id="ARBA00010617"/>
    </source>
</evidence>
<protein>
    <submittedName>
        <fullName evidence="9">Cytochrome P450</fullName>
    </submittedName>
</protein>
<evidence type="ECO:0000256" key="3">
    <source>
        <dbReference type="ARBA" id="ARBA00022617"/>
    </source>
</evidence>
<evidence type="ECO:0000256" key="4">
    <source>
        <dbReference type="ARBA" id="ARBA00022723"/>
    </source>
</evidence>
<organism evidence="9 10">
    <name type="scientific">Candidatus Mycobacterium wuenschmannii</name>
    <dbReference type="NCBI Taxonomy" id="3027808"/>
    <lineage>
        <taxon>Bacteria</taxon>
        <taxon>Bacillati</taxon>
        <taxon>Actinomycetota</taxon>
        <taxon>Actinomycetes</taxon>
        <taxon>Mycobacteriales</taxon>
        <taxon>Mycobacteriaceae</taxon>
        <taxon>Mycobacterium</taxon>
    </lineage>
</organism>
<evidence type="ECO:0000256" key="8">
    <source>
        <dbReference type="RuleBase" id="RU000461"/>
    </source>
</evidence>
<dbReference type="PROSITE" id="PS00086">
    <property type="entry name" value="CYTOCHROME_P450"/>
    <property type="match status" value="1"/>
</dbReference>
<dbReference type="RefSeq" id="WP_285186428.1">
    <property type="nucleotide sequence ID" value="NZ_CP126981.1"/>
</dbReference>
<dbReference type="PANTHER" id="PTHR46696:SF4">
    <property type="entry name" value="BIOTIN BIOSYNTHESIS CYTOCHROME P450"/>
    <property type="match status" value="1"/>
</dbReference>
<accession>A0ABY8VTF2</accession>
<keyword evidence="10" id="KW-1185">Reference proteome</keyword>
<dbReference type="CDD" id="cd11078">
    <property type="entry name" value="CYP130-like"/>
    <property type="match status" value="1"/>
</dbReference>
<comment type="cofactor">
    <cofactor evidence="1">
        <name>heme</name>
        <dbReference type="ChEBI" id="CHEBI:30413"/>
    </cofactor>
</comment>
<comment type="similarity">
    <text evidence="2 8">Belongs to the cytochrome P450 family.</text>
</comment>
<evidence type="ECO:0000313" key="10">
    <source>
        <dbReference type="Proteomes" id="UP001236585"/>
    </source>
</evidence>
<keyword evidence="7 8" id="KW-0503">Monooxygenase</keyword>